<keyword evidence="3" id="KW-1185">Reference proteome</keyword>
<evidence type="ECO:0000256" key="1">
    <source>
        <dbReference type="SAM" id="MobiDB-lite"/>
    </source>
</evidence>
<comment type="caution">
    <text evidence="2">The sequence shown here is derived from an EMBL/GenBank/DDBJ whole genome shotgun (WGS) entry which is preliminary data.</text>
</comment>
<dbReference type="OrthoDB" id="3394673at2"/>
<feature type="region of interest" description="Disordered" evidence="1">
    <location>
        <begin position="1"/>
        <end position="35"/>
    </location>
</feature>
<dbReference type="Proteomes" id="UP000319375">
    <property type="component" value="Unassembled WGS sequence"/>
</dbReference>
<gene>
    <name evidence="2" type="ORF">FK530_06800</name>
</gene>
<protein>
    <recommendedName>
        <fullName evidence="4">Head-tail adaptor protein</fullName>
    </recommendedName>
</protein>
<proteinExistence type="predicted"/>
<evidence type="ECO:0008006" key="4">
    <source>
        <dbReference type="Google" id="ProtNLM"/>
    </source>
</evidence>
<evidence type="ECO:0000313" key="3">
    <source>
        <dbReference type="Proteomes" id="UP000319375"/>
    </source>
</evidence>
<dbReference type="EMBL" id="VIGX01000002">
    <property type="protein sequence ID" value="TWS30212.1"/>
    <property type="molecule type" value="Genomic_DNA"/>
</dbReference>
<evidence type="ECO:0000313" key="2">
    <source>
        <dbReference type="EMBL" id="TWS30212.1"/>
    </source>
</evidence>
<name>A0A5C5S5S8_9ACTN</name>
<reference evidence="2 3" key="1">
    <citation type="submission" date="2019-06" db="EMBL/GenBank/DDBJ databases">
        <title>Tsukamurella conjunctivitidis sp. nov., Tsukamurella assacharolytica sp. nov. and Tsukamurella sputae sp. nov. isolated from patients with conjunctivitis, bacteraemia (lymphoma) and respiratory infection (sputum) in Hong Kong.</title>
        <authorList>
            <person name="Teng J.L.L."/>
            <person name="Lee H.H."/>
            <person name="Fong J.Y.H."/>
            <person name="Fok K.M.N."/>
            <person name="Lau S.K.P."/>
            <person name="Woo P.C.Y."/>
        </authorList>
    </citation>
    <scope>NUCLEOTIDE SEQUENCE [LARGE SCALE GENOMIC DNA]</scope>
    <source>
        <strain evidence="2 3">HKU72</strain>
    </source>
</reference>
<organism evidence="2 3">
    <name type="scientific">Tsukamurella conjunctivitidis</name>
    <dbReference type="NCBI Taxonomy" id="2592068"/>
    <lineage>
        <taxon>Bacteria</taxon>
        <taxon>Bacillati</taxon>
        <taxon>Actinomycetota</taxon>
        <taxon>Actinomycetes</taxon>
        <taxon>Mycobacteriales</taxon>
        <taxon>Tsukamurellaceae</taxon>
        <taxon>Tsukamurella</taxon>
    </lineage>
</organism>
<accession>A0A5C5S5S8</accession>
<dbReference type="AlphaFoldDB" id="A0A5C5S5S8"/>
<dbReference type="RefSeq" id="WP_146486239.1">
    <property type="nucleotide sequence ID" value="NZ_VIGX01000002.1"/>
</dbReference>
<sequence>MLGTETVGFTRSLGDDDDGNPTPGPSWNVERCNVQSGSGSEQIAVDRNAAAQTLTIYLPVGAPAVDHRVTLTVRGLSGWRIIGDPLELVSDEGDPDLAGWVLIVTRGKG</sequence>